<dbReference type="SUPFAM" id="SSF53067">
    <property type="entry name" value="Actin-like ATPase domain"/>
    <property type="match status" value="2"/>
</dbReference>
<protein>
    <submittedName>
        <fullName evidence="7">Xylulose kinase</fullName>
    </submittedName>
</protein>
<dbReference type="EMBL" id="NOWI01000001">
    <property type="protein sequence ID" value="RFT46926.1"/>
    <property type="molecule type" value="Genomic_DNA"/>
</dbReference>
<dbReference type="InterPro" id="IPR000577">
    <property type="entry name" value="Carb_kinase_FGGY"/>
</dbReference>
<evidence type="ECO:0000256" key="2">
    <source>
        <dbReference type="ARBA" id="ARBA00022629"/>
    </source>
</evidence>
<comment type="similarity">
    <text evidence="1">Belongs to the FGGY kinase family.</text>
</comment>
<evidence type="ECO:0000259" key="6">
    <source>
        <dbReference type="Pfam" id="PF02782"/>
    </source>
</evidence>
<keyword evidence="4 7" id="KW-0418">Kinase</keyword>
<organism evidence="7 8">
    <name type="scientific">Cutibacterium avidum</name>
    <dbReference type="NCBI Taxonomy" id="33010"/>
    <lineage>
        <taxon>Bacteria</taxon>
        <taxon>Bacillati</taxon>
        <taxon>Actinomycetota</taxon>
        <taxon>Actinomycetes</taxon>
        <taxon>Propionibacteriales</taxon>
        <taxon>Propionibacteriaceae</taxon>
        <taxon>Cutibacterium</taxon>
    </lineage>
</organism>
<dbReference type="PIRSF" id="PIRSF000538">
    <property type="entry name" value="GlpK"/>
    <property type="match status" value="1"/>
</dbReference>
<comment type="caution">
    <text evidence="7">The sequence shown here is derived from an EMBL/GenBank/DDBJ whole genome shotgun (WGS) entry which is preliminary data.</text>
</comment>
<sequence>MNNKSTDGPLVIAIDSSTTSTKAIVVDVDGNVLGTAKRPIQLRTPAMDQYEHNPIRWWETSRDTIGEVISGLSPADRSRVSAIGVTQQRESFAPFKADGTPLRNGILWLDGRATEQIRAYGTDRVHQLSGKPAGVTPAIYKMAWLKQYEPDAFAQADKVIDVGGYICFNLTGRWATSEASADSLGLFDIESRTWADELLEIAGVRRDQMADLVPPADVIGDLRPELVADWGLDGPIPVIAGLGDGQAAGIGAAAITPDIAYLNLGTAVNAGVESPTYKYDSAVRTLVSGIPGEYVFEVLQSSGSYLAGWFREALGDPRLLGEPDPELDAAASTIPPGCEGLITLPYWNAVQSPYWDPVARGAVVGWRGTHSRAHMYRSILESIGFEMRFNLDCIEKQTGVRITTLRAMGGGTRSKLWRQIMADTAGVPITTCVEDEISALGAAVLAMAGIEAHGSHDVAASAKAMAHFGDTTEPDMSLHEQYKDIAEVQHRLYPQLQEVFEDLHTLANRYPSTKPESPKVSS</sequence>
<gene>
    <name evidence="7" type="ORF">CHT91_01030</name>
</gene>
<dbReference type="InterPro" id="IPR043129">
    <property type="entry name" value="ATPase_NBD"/>
</dbReference>
<accession>A0A3E2DNF2</accession>
<proteinExistence type="inferred from homology"/>
<evidence type="ECO:0000256" key="4">
    <source>
        <dbReference type="ARBA" id="ARBA00022777"/>
    </source>
</evidence>
<dbReference type="Pfam" id="PF00370">
    <property type="entry name" value="FGGY_N"/>
    <property type="match status" value="1"/>
</dbReference>
<dbReference type="AlphaFoldDB" id="A0A3E2DNF2"/>
<evidence type="ECO:0000259" key="5">
    <source>
        <dbReference type="Pfam" id="PF00370"/>
    </source>
</evidence>
<dbReference type="CDD" id="cd07779">
    <property type="entry name" value="ASKHA_NBD_FGGY_YgcE-like"/>
    <property type="match status" value="1"/>
</dbReference>
<evidence type="ECO:0000256" key="1">
    <source>
        <dbReference type="ARBA" id="ARBA00009156"/>
    </source>
</evidence>
<dbReference type="InterPro" id="IPR018484">
    <property type="entry name" value="FGGY_N"/>
</dbReference>
<evidence type="ECO:0000256" key="3">
    <source>
        <dbReference type="ARBA" id="ARBA00022679"/>
    </source>
</evidence>
<dbReference type="InterPro" id="IPR018485">
    <property type="entry name" value="FGGY_C"/>
</dbReference>
<dbReference type="GO" id="GO:0016301">
    <property type="term" value="F:kinase activity"/>
    <property type="evidence" value="ECO:0007669"/>
    <property type="project" value="UniProtKB-KW"/>
</dbReference>
<dbReference type="PANTHER" id="PTHR43095">
    <property type="entry name" value="SUGAR KINASE"/>
    <property type="match status" value="1"/>
</dbReference>
<keyword evidence="2" id="KW-0119">Carbohydrate metabolism</keyword>
<dbReference type="PANTHER" id="PTHR43095:SF5">
    <property type="entry name" value="XYLULOSE KINASE"/>
    <property type="match status" value="1"/>
</dbReference>
<dbReference type="GO" id="GO:0042732">
    <property type="term" value="P:D-xylose metabolic process"/>
    <property type="evidence" value="ECO:0007669"/>
    <property type="project" value="UniProtKB-KW"/>
</dbReference>
<keyword evidence="3" id="KW-0808">Transferase</keyword>
<dbReference type="Proteomes" id="UP000259211">
    <property type="component" value="Unassembled WGS sequence"/>
</dbReference>
<name>A0A3E2DNF2_9ACTN</name>
<feature type="domain" description="Carbohydrate kinase FGGY C-terminal" evidence="6">
    <location>
        <begin position="260"/>
        <end position="448"/>
    </location>
</feature>
<dbReference type="RefSeq" id="WP_117188304.1">
    <property type="nucleotide sequence ID" value="NZ_NOWI01000001.1"/>
</dbReference>
<dbReference type="Gene3D" id="3.30.420.40">
    <property type="match status" value="2"/>
</dbReference>
<keyword evidence="2" id="KW-0859">Xylose metabolism</keyword>
<feature type="domain" description="Carbohydrate kinase FGGY N-terminal" evidence="5">
    <location>
        <begin position="11"/>
        <end position="251"/>
    </location>
</feature>
<evidence type="ECO:0000313" key="7">
    <source>
        <dbReference type="EMBL" id="RFT46926.1"/>
    </source>
</evidence>
<dbReference type="Pfam" id="PF02782">
    <property type="entry name" value="FGGY_C"/>
    <property type="match status" value="1"/>
</dbReference>
<dbReference type="InterPro" id="IPR050406">
    <property type="entry name" value="FGGY_Carb_Kinase"/>
</dbReference>
<reference evidence="7 8" key="1">
    <citation type="submission" date="2017-07" db="EMBL/GenBank/DDBJ databases">
        <authorList>
            <person name="Sun Z.S."/>
            <person name="Albrecht U."/>
            <person name="Echele G."/>
            <person name="Lee C.C."/>
        </authorList>
    </citation>
    <scope>NUCLEOTIDE SEQUENCE [LARGE SCALE GENOMIC DNA]</scope>
    <source>
        <strain evidence="7 8">P16-029</strain>
    </source>
</reference>
<evidence type="ECO:0000313" key="8">
    <source>
        <dbReference type="Proteomes" id="UP000259211"/>
    </source>
</evidence>